<dbReference type="AlphaFoldDB" id="A0A9X0ACV7"/>
<accession>A0A9X0ACV7</accession>
<name>A0A9X0ACV7_9HELO</name>
<protein>
    <submittedName>
        <fullName evidence="1">Uncharacterized protein</fullName>
    </submittedName>
</protein>
<reference evidence="1" key="1">
    <citation type="submission" date="2022-11" db="EMBL/GenBank/DDBJ databases">
        <title>Genome Resource of Sclerotinia nivalis Strain SnTB1, a Plant Pathogen Isolated from American Ginseng.</title>
        <authorList>
            <person name="Fan S."/>
        </authorList>
    </citation>
    <scope>NUCLEOTIDE SEQUENCE</scope>
    <source>
        <strain evidence="1">SnTB1</strain>
    </source>
</reference>
<comment type="caution">
    <text evidence="1">The sequence shown here is derived from an EMBL/GenBank/DDBJ whole genome shotgun (WGS) entry which is preliminary data.</text>
</comment>
<keyword evidence="2" id="KW-1185">Reference proteome</keyword>
<proteinExistence type="predicted"/>
<dbReference type="Proteomes" id="UP001152300">
    <property type="component" value="Unassembled WGS sequence"/>
</dbReference>
<dbReference type="OrthoDB" id="10416016at2759"/>
<gene>
    <name evidence="1" type="ORF">OCU04_010758</name>
</gene>
<evidence type="ECO:0000313" key="1">
    <source>
        <dbReference type="EMBL" id="KAJ8060431.1"/>
    </source>
</evidence>
<dbReference type="EMBL" id="JAPEIS010000013">
    <property type="protein sequence ID" value="KAJ8060431.1"/>
    <property type="molecule type" value="Genomic_DNA"/>
</dbReference>
<sequence length="106" mass="12270">MGGEFDSQIGCPGEERSEVNVVRLITPINKRKRPQPHEFREGNNIPFPETDNLWNPWYKWAPRLNEFDSDLEEFVVQRVQFVSLNGPIGVPVKALPHIDDCIVQDR</sequence>
<organism evidence="1 2">
    <name type="scientific">Sclerotinia nivalis</name>
    <dbReference type="NCBI Taxonomy" id="352851"/>
    <lineage>
        <taxon>Eukaryota</taxon>
        <taxon>Fungi</taxon>
        <taxon>Dikarya</taxon>
        <taxon>Ascomycota</taxon>
        <taxon>Pezizomycotina</taxon>
        <taxon>Leotiomycetes</taxon>
        <taxon>Helotiales</taxon>
        <taxon>Sclerotiniaceae</taxon>
        <taxon>Sclerotinia</taxon>
    </lineage>
</organism>
<evidence type="ECO:0000313" key="2">
    <source>
        <dbReference type="Proteomes" id="UP001152300"/>
    </source>
</evidence>